<keyword evidence="5 8" id="KW-0012">Acyltransferase</keyword>
<keyword evidence="3 8" id="KW-0808">Transferase</keyword>
<dbReference type="CDD" id="cd07989">
    <property type="entry name" value="LPLAT_AGPAT-like"/>
    <property type="match status" value="1"/>
</dbReference>
<dbReference type="SUPFAM" id="SSF69593">
    <property type="entry name" value="Glycerol-3-phosphate (1)-acyltransferase"/>
    <property type="match status" value="1"/>
</dbReference>
<dbReference type="Proteomes" id="UP000237752">
    <property type="component" value="Unassembled WGS sequence"/>
</dbReference>
<name>A0A2T0Z8V6_9ACTN</name>
<keyword evidence="2" id="KW-0444">Lipid biosynthesis</keyword>
<evidence type="ECO:0000256" key="3">
    <source>
        <dbReference type="ARBA" id="ARBA00022679"/>
    </source>
</evidence>
<dbReference type="AlphaFoldDB" id="A0A2T0Z8V6"/>
<reference evidence="8 9" key="1">
    <citation type="submission" date="2018-03" db="EMBL/GenBank/DDBJ databases">
        <title>Genomic Encyclopedia of Archaeal and Bacterial Type Strains, Phase II (KMG-II): from individual species to whole genera.</title>
        <authorList>
            <person name="Goeker M."/>
        </authorList>
    </citation>
    <scope>NUCLEOTIDE SEQUENCE [LARGE SCALE GENOMIC DNA]</scope>
    <source>
        <strain evidence="8 9">DSM 100065</strain>
    </source>
</reference>
<comment type="caution">
    <text evidence="8">The sequence shown here is derived from an EMBL/GenBank/DDBJ whole genome shotgun (WGS) entry which is preliminary data.</text>
</comment>
<dbReference type="InterPro" id="IPR002123">
    <property type="entry name" value="Plipid/glycerol_acylTrfase"/>
</dbReference>
<dbReference type="GO" id="GO:0006654">
    <property type="term" value="P:phosphatidic acid biosynthetic process"/>
    <property type="evidence" value="ECO:0007669"/>
    <property type="project" value="TreeGrafter"/>
</dbReference>
<evidence type="ECO:0000313" key="9">
    <source>
        <dbReference type="Proteomes" id="UP000237752"/>
    </source>
</evidence>
<comment type="pathway">
    <text evidence="1">Lipid metabolism.</text>
</comment>
<keyword evidence="9" id="KW-1185">Reference proteome</keyword>
<dbReference type="SMART" id="SM00563">
    <property type="entry name" value="PlsC"/>
    <property type="match status" value="1"/>
</dbReference>
<dbReference type="RefSeq" id="WP_106350963.1">
    <property type="nucleotide sequence ID" value="NZ_PVUE01000026.1"/>
</dbReference>
<feature type="domain" description="Phospholipid/glycerol acyltransferase" evidence="7">
    <location>
        <begin position="98"/>
        <end position="210"/>
    </location>
</feature>
<feature type="transmembrane region" description="Helical" evidence="6">
    <location>
        <begin position="28"/>
        <end position="52"/>
    </location>
</feature>
<organism evidence="8 9">
    <name type="scientific">Antricoccus suffuscus</name>
    <dbReference type="NCBI Taxonomy" id="1629062"/>
    <lineage>
        <taxon>Bacteria</taxon>
        <taxon>Bacillati</taxon>
        <taxon>Actinomycetota</taxon>
        <taxon>Actinomycetes</taxon>
        <taxon>Geodermatophilales</taxon>
        <taxon>Antricoccaceae</taxon>
        <taxon>Antricoccus</taxon>
    </lineage>
</organism>
<protein>
    <submittedName>
        <fullName evidence="8">1-acyl-sn-glycerol-3-phosphate acyltransferase</fullName>
    </submittedName>
</protein>
<evidence type="ECO:0000256" key="2">
    <source>
        <dbReference type="ARBA" id="ARBA00022516"/>
    </source>
</evidence>
<keyword evidence="6" id="KW-0472">Membrane</keyword>
<accession>A0A2T0Z8V6</accession>
<keyword evidence="4" id="KW-0443">Lipid metabolism</keyword>
<keyword evidence="6" id="KW-1133">Transmembrane helix</keyword>
<dbReference type="PANTHER" id="PTHR10434:SF64">
    <property type="entry name" value="1-ACYL-SN-GLYCEROL-3-PHOSPHATE ACYLTRANSFERASE-RELATED"/>
    <property type="match status" value="1"/>
</dbReference>
<gene>
    <name evidence="8" type="ORF">CLV47_12644</name>
</gene>
<proteinExistence type="predicted"/>
<evidence type="ECO:0000259" key="7">
    <source>
        <dbReference type="SMART" id="SM00563"/>
    </source>
</evidence>
<evidence type="ECO:0000256" key="4">
    <source>
        <dbReference type="ARBA" id="ARBA00023098"/>
    </source>
</evidence>
<sequence>MAISVTTCPDLCARQGTTKRHEVAAFAVWVRLAALVSRVLIGAMVIFALLALARVIPVTRRLVSTYMRHLYKTLLKTCRVKVAVDGPRTTFAAPGTPVLVVANHVSWLDVIVLGSLQSVTMISKAEVEHWPLIGAIAAKLGTIFLDRTSYDDVARTRVVAGHALRGGALVATFPEGTTTCGRGLGDFRSAMFQAAADTGTPVRPVALSFLDRDAKLTTAASFIGDMSLWDSIRSVLGQREMTVRVSIRPLIMPTQVRPIGSRKALRQAAVDSIGEALAPYVDPYAEHRRPSTCQARPIVVPERDDLVAELELPSTLIG</sequence>
<evidence type="ECO:0000256" key="5">
    <source>
        <dbReference type="ARBA" id="ARBA00023315"/>
    </source>
</evidence>
<dbReference type="EMBL" id="PVUE01000026">
    <property type="protein sequence ID" value="PRZ32770.1"/>
    <property type="molecule type" value="Genomic_DNA"/>
</dbReference>
<keyword evidence="6" id="KW-0812">Transmembrane</keyword>
<dbReference type="GO" id="GO:0003841">
    <property type="term" value="F:1-acylglycerol-3-phosphate O-acyltransferase activity"/>
    <property type="evidence" value="ECO:0007669"/>
    <property type="project" value="TreeGrafter"/>
</dbReference>
<evidence type="ECO:0000256" key="1">
    <source>
        <dbReference type="ARBA" id="ARBA00005189"/>
    </source>
</evidence>
<evidence type="ECO:0000256" key="6">
    <source>
        <dbReference type="SAM" id="Phobius"/>
    </source>
</evidence>
<evidence type="ECO:0000313" key="8">
    <source>
        <dbReference type="EMBL" id="PRZ32770.1"/>
    </source>
</evidence>
<dbReference type="OrthoDB" id="5184723at2"/>
<dbReference type="PANTHER" id="PTHR10434">
    <property type="entry name" value="1-ACYL-SN-GLYCEROL-3-PHOSPHATE ACYLTRANSFERASE"/>
    <property type="match status" value="1"/>
</dbReference>
<dbReference type="Pfam" id="PF01553">
    <property type="entry name" value="Acyltransferase"/>
    <property type="match status" value="1"/>
</dbReference>